<accession>A0A084FZY3</accession>
<feature type="binding site" evidence="9">
    <location>
        <begin position="1024"/>
        <end position="1027"/>
    </location>
    <ligand>
        <name>GTP</name>
        <dbReference type="ChEBI" id="CHEBI:37565"/>
    </ligand>
</feature>
<feature type="compositionally biased region" description="Basic and acidic residues" evidence="11">
    <location>
        <begin position="523"/>
        <end position="539"/>
    </location>
</feature>
<dbReference type="InterPro" id="IPR000795">
    <property type="entry name" value="T_Tr_GTP-bd_dom"/>
</dbReference>
<feature type="binding site" evidence="9">
    <location>
        <begin position="970"/>
        <end position="974"/>
    </location>
    <ligand>
        <name>GTP</name>
        <dbReference type="ChEBI" id="CHEBI:37565"/>
    </ligand>
</feature>
<feature type="coiled-coil region" evidence="10">
    <location>
        <begin position="343"/>
        <end position="370"/>
    </location>
</feature>
<evidence type="ECO:0000256" key="4">
    <source>
        <dbReference type="ARBA" id="ARBA00022801"/>
    </source>
</evidence>
<dbReference type="FunFam" id="3.30.70.2570:FF:000001">
    <property type="entry name" value="Translation factor GUF1, mitochondrial"/>
    <property type="match status" value="1"/>
</dbReference>
<dbReference type="HAMAP" id="MF_00071">
    <property type="entry name" value="LepA"/>
    <property type="match status" value="1"/>
</dbReference>
<keyword evidence="10" id="KW-0175">Coiled coil</keyword>
<dbReference type="OrthoDB" id="1074at2759"/>
<dbReference type="InterPro" id="IPR007330">
    <property type="entry name" value="MIT_dom"/>
</dbReference>
<dbReference type="InterPro" id="IPR000640">
    <property type="entry name" value="EFG_V-like"/>
</dbReference>
<dbReference type="GO" id="GO:0005743">
    <property type="term" value="C:mitochondrial inner membrane"/>
    <property type="evidence" value="ECO:0007669"/>
    <property type="project" value="UniProtKB-SubCell"/>
</dbReference>
<dbReference type="InterPro" id="IPR036181">
    <property type="entry name" value="MIT_dom_sf"/>
</dbReference>
<dbReference type="PROSITE" id="PS00301">
    <property type="entry name" value="G_TR_1"/>
    <property type="match status" value="1"/>
</dbReference>
<dbReference type="GO" id="GO:0005525">
    <property type="term" value="F:GTP binding"/>
    <property type="evidence" value="ECO:0007669"/>
    <property type="project" value="UniProtKB-UniRule"/>
</dbReference>
<feature type="compositionally biased region" description="Basic and acidic residues" evidence="11">
    <location>
        <begin position="205"/>
        <end position="218"/>
    </location>
</feature>
<keyword evidence="2 9" id="KW-0547">Nucleotide-binding</keyword>
<comment type="catalytic activity">
    <reaction evidence="9">
        <text>GTP + H2O = GDP + phosphate + H(+)</text>
        <dbReference type="Rhea" id="RHEA:19669"/>
        <dbReference type="ChEBI" id="CHEBI:15377"/>
        <dbReference type="ChEBI" id="CHEBI:15378"/>
        <dbReference type="ChEBI" id="CHEBI:37565"/>
        <dbReference type="ChEBI" id="CHEBI:43474"/>
        <dbReference type="ChEBI" id="CHEBI:58189"/>
        <dbReference type="EC" id="3.6.5.n1"/>
    </reaction>
</comment>
<dbReference type="InterPro" id="IPR009000">
    <property type="entry name" value="Transl_B-barrel_sf"/>
</dbReference>
<dbReference type="SUPFAM" id="SSF116846">
    <property type="entry name" value="MIT domain"/>
    <property type="match status" value="1"/>
</dbReference>
<dbReference type="InterPro" id="IPR005225">
    <property type="entry name" value="Small_GTP-bd"/>
</dbReference>
<dbReference type="CDD" id="cd03709">
    <property type="entry name" value="lepA_C"/>
    <property type="match status" value="1"/>
</dbReference>
<dbReference type="RefSeq" id="XP_016640444.1">
    <property type="nucleotide sequence ID" value="XM_016790181.1"/>
</dbReference>
<evidence type="ECO:0000256" key="9">
    <source>
        <dbReference type="HAMAP-Rule" id="MF_03137"/>
    </source>
</evidence>
<dbReference type="Gene3D" id="2.40.30.10">
    <property type="entry name" value="Translation factors"/>
    <property type="match status" value="1"/>
</dbReference>
<dbReference type="Pfam" id="PF06421">
    <property type="entry name" value="LepA_C"/>
    <property type="match status" value="1"/>
</dbReference>
<feature type="region of interest" description="Disordered" evidence="11">
    <location>
        <begin position="429"/>
        <end position="595"/>
    </location>
</feature>
<keyword evidence="14" id="KW-1185">Reference proteome</keyword>
<evidence type="ECO:0000313" key="13">
    <source>
        <dbReference type="EMBL" id="KEZ40645.1"/>
    </source>
</evidence>
<feature type="region of interest" description="Disordered" evidence="11">
    <location>
        <begin position="183"/>
        <end position="307"/>
    </location>
</feature>
<dbReference type="KEGG" id="sapo:SAPIO_CDS8569"/>
<dbReference type="SUPFAM" id="SSF54980">
    <property type="entry name" value="EF-G C-terminal domain-like"/>
    <property type="match status" value="2"/>
</dbReference>
<comment type="similarity">
    <text evidence="1">Belongs to the TRAFAC class translation factor GTPase superfamily. Classic translation factor GTPase family. LepA subfamily.</text>
</comment>
<keyword evidence="6 9" id="KW-0496">Mitochondrion</keyword>
<dbReference type="CDD" id="cd16260">
    <property type="entry name" value="EF4_III"/>
    <property type="match status" value="1"/>
</dbReference>
<evidence type="ECO:0000313" key="14">
    <source>
        <dbReference type="Proteomes" id="UP000028545"/>
    </source>
</evidence>
<dbReference type="FunFam" id="3.30.70.240:FF:000007">
    <property type="entry name" value="Translation factor GUF1, mitochondrial"/>
    <property type="match status" value="1"/>
</dbReference>
<evidence type="ECO:0000256" key="8">
    <source>
        <dbReference type="ARBA" id="ARBA00023136"/>
    </source>
</evidence>
<keyword evidence="4 9" id="KW-0378">Hydrolase</keyword>
<dbReference type="OMA" id="PATHTCK"/>
<dbReference type="Pfam" id="PF00009">
    <property type="entry name" value="GTP_EFTU"/>
    <property type="match status" value="1"/>
</dbReference>
<evidence type="ECO:0000256" key="2">
    <source>
        <dbReference type="ARBA" id="ARBA00022741"/>
    </source>
</evidence>
<comment type="caution">
    <text evidence="13">The sequence shown here is derived from an EMBL/GenBank/DDBJ whole genome shotgun (WGS) entry which is preliminary data.</text>
</comment>
<comment type="function">
    <text evidence="9">Promotes mitochondrial protein synthesis. May act as a fidelity factor of the translation reaction, by catalyzing a one-codon backward translocation of tRNAs on improperly translocated ribosomes. Binds to mitochondrial ribosomes in a GTP-dependent manner.</text>
</comment>
<dbReference type="Pfam" id="PF04212">
    <property type="entry name" value="MIT"/>
    <property type="match status" value="1"/>
</dbReference>
<keyword evidence="5 9" id="KW-0648">Protein biosynthesis</keyword>
<dbReference type="InterPro" id="IPR031157">
    <property type="entry name" value="G_TR_CS"/>
</dbReference>
<dbReference type="CDD" id="cd03699">
    <property type="entry name" value="EF4_II"/>
    <property type="match status" value="1"/>
</dbReference>
<dbReference type="VEuPathDB" id="FungiDB:SAPIO_CDS8569"/>
<dbReference type="EMBL" id="JOWA01000121">
    <property type="protein sequence ID" value="KEZ40645.1"/>
    <property type="molecule type" value="Genomic_DNA"/>
</dbReference>
<dbReference type="SUPFAM" id="SSF50447">
    <property type="entry name" value="Translation proteins"/>
    <property type="match status" value="1"/>
</dbReference>
<dbReference type="PANTHER" id="PTHR43512:SF7">
    <property type="entry name" value="TRANSLATION FACTOR GUF1, MITOCHONDRIAL"/>
    <property type="match status" value="1"/>
</dbReference>
<keyword evidence="7 9" id="KW-0342">GTP-binding</keyword>
<dbReference type="Gene3D" id="1.20.58.80">
    <property type="entry name" value="Phosphotransferase system, lactose/cellobiose-type IIA subunit"/>
    <property type="match status" value="1"/>
</dbReference>
<feature type="compositionally biased region" description="Acidic residues" evidence="11">
    <location>
        <begin position="575"/>
        <end position="585"/>
    </location>
</feature>
<dbReference type="GO" id="GO:0003924">
    <property type="term" value="F:GTPase activity"/>
    <property type="evidence" value="ECO:0007669"/>
    <property type="project" value="UniProtKB-UniRule"/>
</dbReference>
<dbReference type="Gene3D" id="3.30.70.870">
    <property type="entry name" value="Elongation Factor G (Translational Gtpase), domain 3"/>
    <property type="match status" value="1"/>
</dbReference>
<dbReference type="GO" id="GO:0045727">
    <property type="term" value="P:positive regulation of translation"/>
    <property type="evidence" value="ECO:0007669"/>
    <property type="project" value="UniProtKB-UniRule"/>
</dbReference>
<dbReference type="Proteomes" id="UP000028545">
    <property type="component" value="Unassembled WGS sequence"/>
</dbReference>
<comment type="subcellular location">
    <subcellularLocation>
        <location evidence="9">Mitochondrion inner membrane</location>
        <topology evidence="9">Peripheral membrane protein</topology>
        <orientation evidence="9">Matrix side</orientation>
    </subcellularLocation>
</comment>
<feature type="compositionally biased region" description="Polar residues" evidence="11">
    <location>
        <begin position="241"/>
        <end position="261"/>
    </location>
</feature>
<dbReference type="FunFam" id="2.40.30.10:FF:000015">
    <property type="entry name" value="Translation factor GUF1, mitochondrial"/>
    <property type="match status" value="1"/>
</dbReference>
<sequence length="1496" mass="164527">MPYQQMTPPAPGHSRTRSRGGSDKALSSTRQSRSSQKAMLSKALQKANTAVQLDNAQNFEGARVSYLEACELLQQVLQKTSSEEDRRKLEAIRKTYTSRIDELDQLAQEELMMVDDDKALPARPDSDSYPPSTTTTLNLEDEVAEVSEIQTATVTRIIRNPENQNQTPPNNIVHPPRWASTRAAVDAESYSAPPPGLNANWSPERNLHLPRPDVDRDMPPPLSPRRPSEPTGLGPPHTPSLIPTSHFSSMQVNATRGSMGTSHYRGPSQESNSWLDSKADSVGSTSSSVHSRTSSLGIRRKHIRAPSGDTEAEFDAALDAAVEAAYDDGFVPMDSDEEGVSIVAAALKKVELAKERVRQSELESLRLEQEREMRLNNPQIVQNAKNAYGSPTVPEDFYDDESSEDEERMLEEMTRGYEIEDFAFGRRPDEFEEIPPRGDSQTWFGAGGAGGAGAGGADQPPVTELSPPKDVGAGVAINSRTAATPPPTQALPDLPMPSIRPPSRSPDQGVRSRRLSGQNMKQLKIETSKLTRVPLRESMPEAAVTAPPVQSTRARGTSSPERLGGGVTSLAEESPIIEERDENEAENALRRATSPLARSLMTKNYSSSSLRSARSRNMSLSNLDEDLSPGTPSSNPFASTGRLPSFSTSSTPMISTFDEQFPTDSAESLYLFDGGLQGRSRPGSPDSQWGDAPVALEPCPNDFMLRPFWLMRCLYQTLAHSRGGYLSSRVFVPQEVWKVKGVKLRNIEDKISTCDYLTAALSKLAQVDTCDADAVLEEMQALEGVLEQMTANLTRKLGHEVGVQSPSTLFKDSLSGLDGETPFANPPRSASISSKSSAPFSWRRLRAKNSSAGLASSYSNKVNDNGLDSPILETLPMTLNPTSRPPKRLVNQAQFSGPHANYMESLARLFDSAQMIDQIARQVEDPGLRHADKTQDKLDVERERGITVKAQTCTMIYNHKGEDYLLHLVDTPGHVDFRAEVTRSYASCGGALLLVDASQGVQAQTVSNFHLAFSQDLSLIPVINKIDMPSADVPRVLEQIESSFELDPESAVLVSAKTGKNVAAILPAVVENIPHPVGDSTKPLRLLLVDSWYDNFRGVICLVRIFDGQVKAGDNVVSLGTGQRYTVGEVGIQYPNAVPQKVLRAGQVGYLHFNPGMKRLQDAKLGDTFTVVGKEDAVEPYPGFEEPKPMVFVAAFPVDQSDHEKLEESIDQLVLNDRSITLQKDHSEALGAGWRLGFLGSLHCSVFQDRLRQEHGASVVITEPTVPIRIQWRDGTETVVENPAEFPENTDHRLKAATLYEPFVTATITMPEEYLGRVIELCESNRGEQKSLDFFHTTQVILKYDLPTAQLVDDFFGKLKSATKGYATLDYEDAGWREGNLVKLQLLVNKVPVDAICRVVHKSQVERLGRQWVTSFKEHVDRQMFEVVIQAAAGGKVIARETLKPFRKDVLAKLHAADITRRKKLLEKQKAGRKRLQAVGNVVIDHSAFQKFLSKT</sequence>
<dbReference type="GeneID" id="27727641"/>
<feature type="region of interest" description="Disordered" evidence="11">
    <location>
        <begin position="1"/>
        <end position="41"/>
    </location>
</feature>
<dbReference type="InterPro" id="IPR013842">
    <property type="entry name" value="LepA_CTD"/>
</dbReference>
<dbReference type="InterPro" id="IPR006297">
    <property type="entry name" value="EF-4"/>
</dbReference>
<evidence type="ECO:0000259" key="12">
    <source>
        <dbReference type="PROSITE" id="PS51722"/>
    </source>
</evidence>
<evidence type="ECO:0000256" key="10">
    <source>
        <dbReference type="SAM" id="Coils"/>
    </source>
</evidence>
<dbReference type="Gene3D" id="3.40.50.300">
    <property type="entry name" value="P-loop containing nucleotide triphosphate hydrolases"/>
    <property type="match status" value="1"/>
</dbReference>
<dbReference type="PANTHER" id="PTHR43512">
    <property type="entry name" value="TRANSLATION FACTOR GUF1-RELATED"/>
    <property type="match status" value="1"/>
</dbReference>
<evidence type="ECO:0000256" key="6">
    <source>
        <dbReference type="ARBA" id="ARBA00023128"/>
    </source>
</evidence>
<keyword evidence="8 9" id="KW-0472">Membrane</keyword>
<dbReference type="GO" id="GO:0006412">
    <property type="term" value="P:translation"/>
    <property type="evidence" value="ECO:0007669"/>
    <property type="project" value="UniProtKB-KW"/>
</dbReference>
<dbReference type="InterPro" id="IPR035654">
    <property type="entry name" value="LepA_IV"/>
</dbReference>
<dbReference type="InterPro" id="IPR027417">
    <property type="entry name" value="P-loop_NTPase"/>
</dbReference>
<evidence type="ECO:0000256" key="7">
    <source>
        <dbReference type="ARBA" id="ARBA00023134"/>
    </source>
</evidence>
<evidence type="ECO:0000256" key="5">
    <source>
        <dbReference type="ARBA" id="ARBA00022917"/>
    </source>
</evidence>
<dbReference type="GO" id="GO:0097177">
    <property type="term" value="F:mitochondrial ribosome binding"/>
    <property type="evidence" value="ECO:0007669"/>
    <property type="project" value="TreeGrafter"/>
</dbReference>
<dbReference type="InterPro" id="IPR035647">
    <property type="entry name" value="EFG_III/V"/>
</dbReference>
<feature type="compositionally biased region" description="Polar residues" evidence="11">
    <location>
        <begin position="548"/>
        <end position="560"/>
    </location>
</feature>
<organism evidence="13 14">
    <name type="scientific">Pseudallescheria apiosperma</name>
    <name type="common">Scedosporium apiospermum</name>
    <dbReference type="NCBI Taxonomy" id="563466"/>
    <lineage>
        <taxon>Eukaryota</taxon>
        <taxon>Fungi</taxon>
        <taxon>Dikarya</taxon>
        <taxon>Ascomycota</taxon>
        <taxon>Pezizomycotina</taxon>
        <taxon>Sordariomycetes</taxon>
        <taxon>Hypocreomycetidae</taxon>
        <taxon>Microascales</taxon>
        <taxon>Microascaceae</taxon>
        <taxon>Scedosporium</taxon>
    </lineage>
</organism>
<protein>
    <recommendedName>
        <fullName evidence="12">Tr-type G domain-containing protein</fullName>
    </recommendedName>
</protein>
<comment type="similarity">
    <text evidence="9">Belongs to the GTP-binding elongation factor family. LepA subfamily.</text>
</comment>
<dbReference type="Pfam" id="PF00679">
    <property type="entry name" value="EFG_C"/>
    <property type="match status" value="1"/>
</dbReference>
<evidence type="ECO:0000256" key="1">
    <source>
        <dbReference type="ARBA" id="ARBA00005454"/>
    </source>
</evidence>
<feature type="region of interest" description="Disordered" evidence="11">
    <location>
        <begin position="621"/>
        <end position="653"/>
    </location>
</feature>
<comment type="caution">
    <text evidence="9">Lacks conserved residue(s) required for the propagation of feature annotation.</text>
</comment>
<feature type="compositionally biased region" description="Gly residues" evidence="11">
    <location>
        <begin position="445"/>
        <end position="456"/>
    </location>
</feature>
<feature type="compositionally biased region" description="Pro residues" evidence="11">
    <location>
        <begin position="484"/>
        <end position="504"/>
    </location>
</feature>
<feature type="compositionally biased region" description="Low complexity" evidence="11">
    <location>
        <begin position="281"/>
        <end position="295"/>
    </location>
</feature>
<dbReference type="SUPFAM" id="SSF52540">
    <property type="entry name" value="P-loop containing nucleoside triphosphate hydrolases"/>
    <property type="match status" value="1"/>
</dbReference>
<keyword evidence="3 9" id="KW-0999">Mitochondrion inner membrane</keyword>
<dbReference type="FunFam" id="3.30.70.870:FF:000004">
    <property type="entry name" value="Translation factor GUF1, mitochondrial"/>
    <property type="match status" value="1"/>
</dbReference>
<dbReference type="PROSITE" id="PS51722">
    <property type="entry name" value="G_TR_2"/>
    <property type="match status" value="1"/>
</dbReference>
<dbReference type="Gene3D" id="3.30.70.2570">
    <property type="entry name" value="Elongation factor 4, C-terminal domain"/>
    <property type="match status" value="1"/>
</dbReference>
<dbReference type="Gene3D" id="3.30.70.240">
    <property type="match status" value="1"/>
</dbReference>
<proteinExistence type="inferred from homology"/>
<dbReference type="InterPro" id="IPR038363">
    <property type="entry name" value="LepA_C_sf"/>
</dbReference>
<reference evidence="13 14" key="1">
    <citation type="journal article" date="2014" name="Genome Announc.">
        <title>Draft genome sequence of the pathogenic fungus Scedosporium apiospermum.</title>
        <authorList>
            <person name="Vandeputte P."/>
            <person name="Ghamrawi S."/>
            <person name="Rechenmann M."/>
            <person name="Iltis A."/>
            <person name="Giraud S."/>
            <person name="Fleury M."/>
            <person name="Thornton C."/>
            <person name="Delhaes L."/>
            <person name="Meyer W."/>
            <person name="Papon N."/>
            <person name="Bouchara J.P."/>
        </authorList>
    </citation>
    <scope>NUCLEOTIDE SEQUENCE [LARGE SCALE GENOMIC DNA]</scope>
    <source>
        <strain evidence="13 14">IHEM 14462</strain>
    </source>
</reference>
<evidence type="ECO:0000256" key="3">
    <source>
        <dbReference type="ARBA" id="ARBA00022792"/>
    </source>
</evidence>
<name>A0A084FZY3_PSEDA</name>
<dbReference type="NCBIfam" id="TIGR00231">
    <property type="entry name" value="small_GTP"/>
    <property type="match status" value="1"/>
</dbReference>
<evidence type="ECO:0000256" key="11">
    <source>
        <dbReference type="SAM" id="MobiDB-lite"/>
    </source>
</evidence>
<feature type="domain" description="Tr-type G" evidence="12">
    <location>
        <begin position="887"/>
        <end position="1077"/>
    </location>
</feature>
<feature type="compositionally biased region" description="Polar residues" evidence="11">
    <location>
        <begin position="25"/>
        <end position="38"/>
    </location>
</feature>
<dbReference type="GO" id="GO:0005759">
    <property type="term" value="C:mitochondrial matrix"/>
    <property type="evidence" value="ECO:0007669"/>
    <property type="project" value="UniProtKB-UniRule"/>
</dbReference>
<dbReference type="NCBIfam" id="TIGR01393">
    <property type="entry name" value="lepA"/>
    <property type="match status" value="1"/>
</dbReference>
<dbReference type="HOGENOM" id="CLU_001575_1_0_1"/>
<gene>
    <name evidence="13" type="ORF">SAPIO_CDS8569</name>
</gene>